<evidence type="ECO:0000259" key="3">
    <source>
        <dbReference type="Pfam" id="PF02550"/>
    </source>
</evidence>
<gene>
    <name evidence="5" type="ORF">EF514_08085</name>
</gene>
<evidence type="ECO:0000259" key="4">
    <source>
        <dbReference type="Pfam" id="PF13336"/>
    </source>
</evidence>
<evidence type="ECO:0000256" key="2">
    <source>
        <dbReference type="ARBA" id="ARBA00022679"/>
    </source>
</evidence>
<dbReference type="InterPro" id="IPR026888">
    <property type="entry name" value="AcetylCoA_hyd_C"/>
</dbReference>
<dbReference type="InterPro" id="IPR037171">
    <property type="entry name" value="NagB/RpiA_transferase-like"/>
</dbReference>
<dbReference type="Gene3D" id="3.40.1080.20">
    <property type="entry name" value="Acetyl-CoA hydrolase/transferase C-terminal domain"/>
    <property type="match status" value="1"/>
</dbReference>
<keyword evidence="5" id="KW-0378">Hydrolase</keyword>
<name>A0A437S5F6_9FIRM</name>
<comment type="caution">
    <text evidence="5">The sequence shown here is derived from an EMBL/GenBank/DDBJ whole genome shotgun (WGS) entry which is preliminary data.</text>
</comment>
<dbReference type="EMBL" id="RLIH01000012">
    <property type="protein sequence ID" value="RVU54251.1"/>
    <property type="molecule type" value="Genomic_DNA"/>
</dbReference>
<dbReference type="Pfam" id="PF02550">
    <property type="entry name" value="AcetylCoA_hydro"/>
    <property type="match status" value="1"/>
</dbReference>
<dbReference type="PANTHER" id="PTHR21432">
    <property type="entry name" value="ACETYL-COA HYDROLASE-RELATED"/>
    <property type="match status" value="1"/>
</dbReference>
<dbReference type="Gene3D" id="3.30.750.70">
    <property type="entry name" value="4-hydroxybutyrate coenzyme like domains"/>
    <property type="match status" value="1"/>
</dbReference>
<dbReference type="OrthoDB" id="9801795at2"/>
<dbReference type="Proteomes" id="UP000288812">
    <property type="component" value="Unassembled WGS sequence"/>
</dbReference>
<organism evidence="5 6">
    <name type="scientific">Anaerosphaera multitolerans</name>
    <dbReference type="NCBI Taxonomy" id="2487351"/>
    <lineage>
        <taxon>Bacteria</taxon>
        <taxon>Bacillati</taxon>
        <taxon>Bacillota</taxon>
        <taxon>Tissierellia</taxon>
        <taxon>Tissierellales</taxon>
        <taxon>Peptoniphilaceae</taxon>
        <taxon>Anaerosphaera</taxon>
    </lineage>
</organism>
<feature type="domain" description="Acetyl-CoA hydrolase/transferase C-terminal" evidence="4">
    <location>
        <begin position="271"/>
        <end position="422"/>
    </location>
</feature>
<dbReference type="GO" id="GO:0016787">
    <property type="term" value="F:hydrolase activity"/>
    <property type="evidence" value="ECO:0007669"/>
    <property type="project" value="UniProtKB-KW"/>
</dbReference>
<evidence type="ECO:0000256" key="1">
    <source>
        <dbReference type="ARBA" id="ARBA00009632"/>
    </source>
</evidence>
<dbReference type="InterPro" id="IPR046433">
    <property type="entry name" value="ActCoA_hydro"/>
</dbReference>
<comment type="similarity">
    <text evidence="1">Belongs to the acetyl-CoA hydrolase/transferase family.</text>
</comment>
<dbReference type="Gene3D" id="3.40.1080.10">
    <property type="entry name" value="Glutaconate Coenzyme A-transferase"/>
    <property type="match status" value="1"/>
</dbReference>
<dbReference type="InterPro" id="IPR003702">
    <property type="entry name" value="ActCoA_hydro_N"/>
</dbReference>
<dbReference type="GO" id="GO:0006083">
    <property type="term" value="P:acetate metabolic process"/>
    <property type="evidence" value="ECO:0007669"/>
    <property type="project" value="InterPro"/>
</dbReference>
<dbReference type="PANTHER" id="PTHR21432:SF20">
    <property type="entry name" value="ACETYL-COA HYDROLASE"/>
    <property type="match status" value="1"/>
</dbReference>
<dbReference type="RefSeq" id="WP_127724929.1">
    <property type="nucleotide sequence ID" value="NZ_RLIH01000012.1"/>
</dbReference>
<proteinExistence type="inferred from homology"/>
<evidence type="ECO:0000313" key="5">
    <source>
        <dbReference type="EMBL" id="RVU54251.1"/>
    </source>
</evidence>
<evidence type="ECO:0000313" key="6">
    <source>
        <dbReference type="Proteomes" id="UP000288812"/>
    </source>
</evidence>
<dbReference type="Pfam" id="PF13336">
    <property type="entry name" value="AcetylCoA_hyd_C"/>
    <property type="match status" value="1"/>
</dbReference>
<keyword evidence="2 5" id="KW-0808">Transferase</keyword>
<sequence length="433" mass="48204">MNWKEEYERKKVSLEEAVKYIKSGDRVVIGHACGEPAKLVEAMVDNKDQYENVEIVHMVAMGKAGYCKEGMEKHFRHNGLFLGGTTKNAVKEGRGDYTPVFFSEIPRLFREKLNVDVALIQLSKPDVNGYMSFGISVDYTKPVCENAKIVIAQVNKNMPRTMGDSFIHISDVDYIVEFDEQIYTLPKPHIGEVEKKIGKNCASLINDGDTLQLGIGAIPDAVLTFLKDKKDLGIHSEMFSDGVVDLIKEGVITNKKKKTHVGKMVVTFLMGTEELYEFVDNNPQIEMRSVDYVNNPVIIMKEDNIVSINSCVQVDLMGQVASESIGSTQISGVGGQVDFVRGSAMAKNGRAIIAMPSTVKGKISKIVPNLDEGAAVTTSRNDVDYIVTEYGIAELKGKNLRERSKALINIAHPDFREELINYHNEKFKENLEI</sequence>
<accession>A0A437S5F6</accession>
<protein>
    <submittedName>
        <fullName evidence="5">Acetyl-CoA hydrolase/transferase family protein</fullName>
    </submittedName>
</protein>
<dbReference type="SUPFAM" id="SSF100950">
    <property type="entry name" value="NagB/RpiA/CoA transferase-like"/>
    <property type="match status" value="2"/>
</dbReference>
<dbReference type="AlphaFoldDB" id="A0A437S5F6"/>
<reference evidence="5 6" key="1">
    <citation type="submission" date="2018-11" db="EMBL/GenBank/DDBJ databases">
        <title>Genome sequencing and assembly of Anaerosphaera sp. nov., GS7-6-2.</title>
        <authorList>
            <person name="Rettenmaier R."/>
            <person name="Liebl W."/>
            <person name="Zverlov V."/>
        </authorList>
    </citation>
    <scope>NUCLEOTIDE SEQUENCE [LARGE SCALE GENOMIC DNA]</scope>
    <source>
        <strain evidence="5 6">GS7-6-2</strain>
    </source>
</reference>
<dbReference type="InterPro" id="IPR038460">
    <property type="entry name" value="AcetylCoA_hyd_C_sf"/>
</dbReference>
<dbReference type="GO" id="GO:0008775">
    <property type="term" value="F:acetate CoA-transferase activity"/>
    <property type="evidence" value="ECO:0007669"/>
    <property type="project" value="InterPro"/>
</dbReference>
<feature type="domain" description="Acetyl-CoA hydrolase/transferase N-terminal" evidence="3">
    <location>
        <begin position="4"/>
        <end position="182"/>
    </location>
</feature>
<keyword evidence="6" id="KW-1185">Reference proteome</keyword>